<accession>A0A8J5H1H8</accession>
<dbReference type="OrthoDB" id="1600564at2759"/>
<dbReference type="InterPro" id="IPR001087">
    <property type="entry name" value="GDSL"/>
</dbReference>
<organism evidence="2 3">
    <name type="scientific">Zingiber officinale</name>
    <name type="common">Ginger</name>
    <name type="synonym">Amomum zingiber</name>
    <dbReference type="NCBI Taxonomy" id="94328"/>
    <lineage>
        <taxon>Eukaryota</taxon>
        <taxon>Viridiplantae</taxon>
        <taxon>Streptophyta</taxon>
        <taxon>Embryophyta</taxon>
        <taxon>Tracheophyta</taxon>
        <taxon>Spermatophyta</taxon>
        <taxon>Magnoliopsida</taxon>
        <taxon>Liliopsida</taxon>
        <taxon>Zingiberales</taxon>
        <taxon>Zingiberaceae</taxon>
        <taxon>Zingiber</taxon>
    </lineage>
</organism>
<evidence type="ECO:0000313" key="3">
    <source>
        <dbReference type="Proteomes" id="UP000734854"/>
    </source>
</evidence>
<dbReference type="Pfam" id="PF00657">
    <property type="entry name" value="Lipase_GDSL"/>
    <property type="match status" value="1"/>
</dbReference>
<dbReference type="Proteomes" id="UP000734854">
    <property type="component" value="Unassembled WGS sequence"/>
</dbReference>
<keyword evidence="3" id="KW-1185">Reference proteome</keyword>
<dbReference type="CDD" id="cd01837">
    <property type="entry name" value="SGNH_plant_lipase_like"/>
    <property type="match status" value="1"/>
</dbReference>
<dbReference type="GO" id="GO:0016788">
    <property type="term" value="F:hydrolase activity, acting on ester bonds"/>
    <property type="evidence" value="ECO:0007669"/>
    <property type="project" value="InterPro"/>
</dbReference>
<feature type="signal peptide" evidence="1">
    <location>
        <begin position="1"/>
        <end position="17"/>
    </location>
</feature>
<name>A0A8J5H1H8_ZINOF</name>
<evidence type="ECO:0008006" key="4">
    <source>
        <dbReference type="Google" id="ProtNLM"/>
    </source>
</evidence>
<sequence length="342" mass="36563">MAVSLFVLFFLLGSAAGRIPAVIVFGDSTVDPGNNDFLLTPLKANFPPYGRDFPGNISTGRFCNGRLSTDFLSASLGLPPTVPPYLDPSLPIQLLASGVSFASAGTGLDPATSQLLSVIPLMEEVELFREYKSRLAAHFGAAEAEAIVGEALYVVSIGTNDYIVNYFPMATERSKQFTVGEFGEFLAAGVAEFVAALHALGARKIVFVGLAPIGCLPLERLTGGGGGCSEEHSAAARGFNDRLEAAVARLDGELPGLRLRFAPLYNFVSDVIQNPQSYGFENAEQGCCGTGELEVSFLCNKWTPYTCPDANRYAFFDSVHPSEKLNGLLSDYLLKTTLAEFI</sequence>
<gene>
    <name evidence="2" type="ORF">ZIOFF_021208</name>
</gene>
<evidence type="ECO:0000313" key="2">
    <source>
        <dbReference type="EMBL" id="KAG6517809.1"/>
    </source>
</evidence>
<dbReference type="EMBL" id="JACMSC010000006">
    <property type="protein sequence ID" value="KAG6517809.1"/>
    <property type="molecule type" value="Genomic_DNA"/>
</dbReference>
<dbReference type="InterPro" id="IPR035669">
    <property type="entry name" value="SGNH_plant_lipase-like"/>
</dbReference>
<dbReference type="AlphaFoldDB" id="A0A8J5H1H8"/>
<feature type="chain" id="PRO_5035200517" description="GDSL esterase/lipase" evidence="1">
    <location>
        <begin position="18"/>
        <end position="342"/>
    </location>
</feature>
<keyword evidence="1" id="KW-0732">Signal</keyword>
<dbReference type="PANTHER" id="PTHR45642:SF62">
    <property type="entry name" value="OS02G0458900 PROTEIN"/>
    <property type="match status" value="1"/>
</dbReference>
<dbReference type="InterPro" id="IPR050592">
    <property type="entry name" value="GDSL_lipolytic_enzyme"/>
</dbReference>
<dbReference type="PANTHER" id="PTHR45642">
    <property type="entry name" value="GDSL ESTERASE/LIPASE EXL3"/>
    <property type="match status" value="1"/>
</dbReference>
<evidence type="ECO:0000256" key="1">
    <source>
        <dbReference type="SAM" id="SignalP"/>
    </source>
</evidence>
<protein>
    <recommendedName>
        <fullName evidence="4">GDSL esterase/lipase</fullName>
    </recommendedName>
</protein>
<reference evidence="2 3" key="1">
    <citation type="submission" date="2020-08" db="EMBL/GenBank/DDBJ databases">
        <title>Plant Genome Project.</title>
        <authorList>
            <person name="Zhang R.-G."/>
        </authorList>
    </citation>
    <scope>NUCLEOTIDE SEQUENCE [LARGE SCALE GENOMIC DNA]</scope>
    <source>
        <tissue evidence="2">Rhizome</tissue>
    </source>
</reference>
<comment type="caution">
    <text evidence="2">The sequence shown here is derived from an EMBL/GenBank/DDBJ whole genome shotgun (WGS) entry which is preliminary data.</text>
</comment>
<proteinExistence type="predicted"/>